<keyword evidence="2" id="KW-1185">Reference proteome</keyword>
<organism evidence="1 2">
    <name type="scientific">Pristionchus mayeri</name>
    <dbReference type="NCBI Taxonomy" id="1317129"/>
    <lineage>
        <taxon>Eukaryota</taxon>
        <taxon>Metazoa</taxon>
        <taxon>Ecdysozoa</taxon>
        <taxon>Nematoda</taxon>
        <taxon>Chromadorea</taxon>
        <taxon>Rhabditida</taxon>
        <taxon>Rhabditina</taxon>
        <taxon>Diplogasteromorpha</taxon>
        <taxon>Diplogasteroidea</taxon>
        <taxon>Neodiplogasteridae</taxon>
        <taxon>Pristionchus</taxon>
    </lineage>
</organism>
<evidence type="ECO:0000313" key="2">
    <source>
        <dbReference type="Proteomes" id="UP001328107"/>
    </source>
</evidence>
<dbReference type="InterPro" id="IPR011024">
    <property type="entry name" value="G_crystallin-like"/>
</dbReference>
<accession>A0AAN4Z7P8</accession>
<proteinExistence type="predicted"/>
<comment type="caution">
    <text evidence="1">The sequence shown here is derived from an EMBL/GenBank/DDBJ whole genome shotgun (WGS) entry which is preliminary data.</text>
</comment>
<dbReference type="EMBL" id="BTRK01000002">
    <property type="protein sequence ID" value="GMR34649.1"/>
    <property type="molecule type" value="Genomic_DNA"/>
</dbReference>
<reference evidence="2" key="1">
    <citation type="submission" date="2022-10" db="EMBL/GenBank/DDBJ databases">
        <title>Genome assembly of Pristionchus species.</title>
        <authorList>
            <person name="Yoshida K."/>
            <person name="Sommer R.J."/>
        </authorList>
    </citation>
    <scope>NUCLEOTIDE SEQUENCE [LARGE SCALE GENOMIC DNA]</scope>
    <source>
        <strain evidence="2">RS5460</strain>
    </source>
</reference>
<dbReference type="AlphaFoldDB" id="A0AAN4Z7P8"/>
<dbReference type="SUPFAM" id="SSF49695">
    <property type="entry name" value="gamma-Crystallin-like"/>
    <property type="match status" value="1"/>
</dbReference>
<sequence length="123" mass="14065">LFHLALLLVCVSAEEFFCDDAGKKCAVIYRHKRCGQDRFVIDTDAKVKDLDDFNDEVQSLVVTRNCMLFLYEKAHFKGDFRIFVGNARSEQYYKLDDTTLVESTKSATCRCGLDSIKNGHSHD</sequence>
<protein>
    <submittedName>
        <fullName evidence="1">Uncharacterized protein</fullName>
    </submittedName>
</protein>
<evidence type="ECO:0000313" key="1">
    <source>
        <dbReference type="EMBL" id="GMR34649.1"/>
    </source>
</evidence>
<feature type="non-terminal residue" evidence="1">
    <location>
        <position position="1"/>
    </location>
</feature>
<dbReference type="Proteomes" id="UP001328107">
    <property type="component" value="Unassembled WGS sequence"/>
</dbReference>
<dbReference type="Gene3D" id="2.60.20.10">
    <property type="entry name" value="Crystallins"/>
    <property type="match status" value="1"/>
</dbReference>
<name>A0AAN4Z7P8_9BILA</name>
<gene>
    <name evidence="1" type="ORF">PMAYCL1PPCAC_04844</name>
</gene>